<dbReference type="RefSeq" id="WP_000793490.1">
    <property type="nucleotide sequence ID" value="NZ_CGHZ01000016.1"/>
</dbReference>
<evidence type="ECO:0000256" key="4">
    <source>
        <dbReference type="ARBA" id="ARBA00022989"/>
    </source>
</evidence>
<dbReference type="EMBL" id="UHEQ01000004">
    <property type="protein sequence ID" value="SUN14803.1"/>
    <property type="molecule type" value="Genomic_DNA"/>
</dbReference>
<dbReference type="GO" id="GO:0022857">
    <property type="term" value="F:transmembrane transporter activity"/>
    <property type="evidence" value="ECO:0007669"/>
    <property type="project" value="InterPro"/>
</dbReference>
<feature type="transmembrane region" description="Helical" evidence="6">
    <location>
        <begin position="99"/>
        <end position="121"/>
    </location>
</feature>
<reference evidence="13 14" key="2">
    <citation type="submission" date="2018-06" db="EMBL/GenBank/DDBJ databases">
        <authorList>
            <consortium name="Pathogen Informatics"/>
            <person name="Doyle S."/>
        </authorList>
    </citation>
    <scope>NUCLEOTIDE SEQUENCE [LARGE SCALE GENOMIC DNA]</scope>
    <source>
        <strain evidence="9 13">NCTC8181</strain>
        <strain evidence="10 14">NCTC8185</strain>
        <strain evidence="11 15">NCTC9828</strain>
    </source>
</reference>
<feature type="transmembrane region" description="Helical" evidence="6">
    <location>
        <begin position="166"/>
        <end position="185"/>
    </location>
</feature>
<dbReference type="InterPro" id="IPR020846">
    <property type="entry name" value="MFS_dom"/>
</dbReference>
<evidence type="ECO:0000256" key="3">
    <source>
        <dbReference type="ARBA" id="ARBA00022692"/>
    </source>
</evidence>
<dbReference type="PANTHER" id="PTHR11360:SF317">
    <property type="entry name" value="MAJOR FACILITATOR SUPERFAMILY (MFS) PROFILE DOMAIN-CONTAINING PROTEIN-RELATED"/>
    <property type="match status" value="1"/>
</dbReference>
<keyword evidence="2" id="KW-0813">Transport</keyword>
<feature type="transmembrane region" description="Helical" evidence="6">
    <location>
        <begin position="379"/>
        <end position="398"/>
    </location>
</feature>
<accession>A0A076Z043</accession>
<dbReference type="Pfam" id="PF07690">
    <property type="entry name" value="MFS_1"/>
    <property type="match status" value="1"/>
</dbReference>
<dbReference type="Proteomes" id="UP000250200">
    <property type="component" value="Unassembled WGS sequence"/>
</dbReference>
<dbReference type="PANTHER" id="PTHR11360">
    <property type="entry name" value="MONOCARBOXYLATE TRANSPORTER"/>
    <property type="match status" value="1"/>
</dbReference>
<name>A0A076Z043_STRAG</name>
<dbReference type="EMBL" id="UHEW01000005">
    <property type="protein sequence ID" value="SUN29511.1"/>
    <property type="molecule type" value="Genomic_DNA"/>
</dbReference>
<comment type="subcellular location">
    <subcellularLocation>
        <location evidence="1">Cell membrane</location>
        <topology evidence="1">Multi-pass membrane protein</topology>
    </subcellularLocation>
</comment>
<dbReference type="InterPro" id="IPR011701">
    <property type="entry name" value="MFS"/>
</dbReference>
<dbReference type="Gene3D" id="1.20.1250.20">
    <property type="entry name" value="MFS general substrate transporter like domains"/>
    <property type="match status" value="2"/>
</dbReference>
<dbReference type="Proteomes" id="UP000035346">
    <property type="component" value="Unassembled WGS sequence"/>
</dbReference>
<evidence type="ECO:0000313" key="11">
    <source>
        <dbReference type="EMBL" id="SUN29511.1"/>
    </source>
</evidence>
<dbReference type="InterPro" id="IPR050327">
    <property type="entry name" value="Proton-linked_MCT"/>
</dbReference>
<keyword evidence="3 6" id="KW-0812">Transmembrane</keyword>
<dbReference type="Proteomes" id="UP000255140">
    <property type="component" value="Unassembled WGS sequence"/>
</dbReference>
<dbReference type="AlphaFoldDB" id="A0A076Z043"/>
<evidence type="ECO:0000313" key="15">
    <source>
        <dbReference type="Proteomes" id="UP000255140"/>
    </source>
</evidence>
<dbReference type="EMBL" id="UAVB01000001">
    <property type="protein sequence ID" value="SQA17266.1"/>
    <property type="molecule type" value="Genomic_DNA"/>
</dbReference>
<feature type="transmembrane region" description="Helical" evidence="6">
    <location>
        <begin position="285"/>
        <end position="306"/>
    </location>
</feature>
<dbReference type="Proteomes" id="UP000254076">
    <property type="component" value="Unassembled WGS sequence"/>
</dbReference>
<feature type="transmembrane region" description="Helical" evidence="6">
    <location>
        <begin position="224"/>
        <end position="246"/>
    </location>
</feature>
<feature type="transmembrane region" description="Helical" evidence="6">
    <location>
        <begin position="7"/>
        <end position="26"/>
    </location>
</feature>
<evidence type="ECO:0000313" key="9">
    <source>
        <dbReference type="EMBL" id="SQA17266.1"/>
    </source>
</evidence>
<feature type="transmembrane region" description="Helical" evidence="6">
    <location>
        <begin position="312"/>
        <end position="336"/>
    </location>
</feature>
<feature type="transmembrane region" description="Helical" evidence="6">
    <location>
        <begin position="133"/>
        <end position="154"/>
    </location>
</feature>
<evidence type="ECO:0000256" key="1">
    <source>
        <dbReference type="ARBA" id="ARBA00004651"/>
    </source>
</evidence>
<evidence type="ECO:0000256" key="2">
    <source>
        <dbReference type="ARBA" id="ARBA00022448"/>
    </source>
</evidence>
<protein>
    <submittedName>
        <fullName evidence="8">MFS transporter</fullName>
    </submittedName>
    <submittedName>
        <fullName evidence="9">Major facilitator:Oxalate:Formate Antiporter</fullName>
    </submittedName>
</protein>
<dbReference type="InterPro" id="IPR036259">
    <property type="entry name" value="MFS_trans_sf"/>
</dbReference>
<evidence type="ECO:0000313" key="10">
    <source>
        <dbReference type="EMBL" id="SUN14803.1"/>
    </source>
</evidence>
<dbReference type="CDD" id="cd17353">
    <property type="entry name" value="MFS_OFA_like"/>
    <property type="match status" value="1"/>
</dbReference>
<evidence type="ECO:0000313" key="12">
    <source>
        <dbReference type="Proteomes" id="UP000035346"/>
    </source>
</evidence>
<keyword evidence="5 6" id="KW-0472">Membrane</keyword>
<evidence type="ECO:0000313" key="13">
    <source>
        <dbReference type="Proteomes" id="UP000250200"/>
    </source>
</evidence>
<reference evidence="8 12" key="1">
    <citation type="journal article" date="2015" name="PLoS ONE">
        <title>Genomic analysis reveals the molecular basis for capsule loss in the group B streptococcus population.</title>
        <authorList>
            <consortium name="DEVANI Consortium"/>
            <person name="Rosini R."/>
            <person name="Campisi E."/>
            <person name="De Chiara M."/>
            <person name="Tettelin H."/>
            <person name="Rinaudo D."/>
            <person name="Toniolo C."/>
            <person name="Metruccio M."/>
            <person name="Guidotti S."/>
            <person name="Sorensen U.B."/>
            <person name="Kilian M."/>
            <person name="Ramirez M."/>
            <person name="Janulczyk R."/>
            <person name="Donati C."/>
            <person name="Grandi G."/>
            <person name="Margarit I."/>
        </authorList>
    </citation>
    <scope>NUCLEOTIDE SEQUENCE [LARGE SCALE GENOMIC DNA]</scope>
    <source>
        <strain evidence="8 12">DK-B-USS-215</strain>
    </source>
</reference>
<dbReference type="EMBL" id="LBKL01000016">
    <property type="protein sequence ID" value="KLL44749.1"/>
    <property type="molecule type" value="Genomic_DNA"/>
</dbReference>
<dbReference type="PROSITE" id="PS50850">
    <property type="entry name" value="MFS"/>
    <property type="match status" value="1"/>
</dbReference>
<comment type="caution">
    <text evidence="9">The sequence shown here is derived from an EMBL/GenBank/DDBJ whole genome shotgun (WGS) entry which is preliminary data.</text>
</comment>
<keyword evidence="4 6" id="KW-1133">Transmembrane helix</keyword>
<feature type="transmembrane region" description="Helical" evidence="6">
    <location>
        <begin position="73"/>
        <end position="93"/>
    </location>
</feature>
<evidence type="ECO:0000313" key="14">
    <source>
        <dbReference type="Proteomes" id="UP000254076"/>
    </source>
</evidence>
<gene>
    <name evidence="9" type="primary">yhjX</name>
    <name evidence="9" type="ORF">NCTC8181_00186</name>
    <name evidence="10" type="ORF">NCTC8185_02103</name>
    <name evidence="11" type="ORF">NCTC9828_01805</name>
    <name evidence="8" type="ORF">WA04_01335</name>
</gene>
<evidence type="ECO:0000256" key="6">
    <source>
        <dbReference type="SAM" id="Phobius"/>
    </source>
</evidence>
<feature type="transmembrane region" description="Helical" evidence="6">
    <location>
        <begin position="46"/>
        <end position="66"/>
    </location>
</feature>
<evidence type="ECO:0000259" key="7">
    <source>
        <dbReference type="PROSITE" id="PS50850"/>
    </source>
</evidence>
<dbReference type="SUPFAM" id="SSF103473">
    <property type="entry name" value="MFS general substrate transporter"/>
    <property type="match status" value="1"/>
</dbReference>
<evidence type="ECO:0000256" key="5">
    <source>
        <dbReference type="ARBA" id="ARBA00023136"/>
    </source>
</evidence>
<proteinExistence type="predicted"/>
<evidence type="ECO:0000313" key="8">
    <source>
        <dbReference type="EMBL" id="KLL44749.1"/>
    </source>
</evidence>
<organism evidence="9 13">
    <name type="scientific">Streptococcus agalactiae</name>
    <dbReference type="NCBI Taxonomy" id="1311"/>
    <lineage>
        <taxon>Bacteria</taxon>
        <taxon>Bacillati</taxon>
        <taxon>Bacillota</taxon>
        <taxon>Bacilli</taxon>
        <taxon>Lactobacillales</taxon>
        <taxon>Streptococcaceae</taxon>
        <taxon>Streptococcus</taxon>
    </lineage>
</organism>
<sequence>MKNLNRYVVAVSGVVLHLMLGSTYAWSVFRNPIISETGWDISSVSFAFSLAIFCLGMSAAFMGHLVERFGPRIMGMISAILYGAGNVLTGLGIETQQLWLLYVAYGILGGIGLGSGYITPVSTIIKWFPDRRGLATGFAIMGFGFASLVTSPLAQSLMIRIGVGKTFYILGLVYFFVMMIASQFIKQPPQEKITILTHDGKKNAMNSQIITGLKANVAIKSKTFYIIWLTLFINISCGLGLISAASPMAQDLAGYSAESAALLVGVLGIFNGFGRLLWASLSDYIGRPLTFIILFIVNFIMTSSLFLSFNAIVFAIAMSILMTCYGAGFSLLPAYLSDIFGTKELATLHGYSLTAWAMAGLFGPLLLSKTYSWGNSYQLTLMVFGFLFLFGLLLSLYLRKLTTKVV</sequence>
<feature type="transmembrane region" description="Helical" evidence="6">
    <location>
        <begin position="252"/>
        <end position="273"/>
    </location>
</feature>
<feature type="domain" description="Major facilitator superfamily (MFS) profile" evidence="7">
    <location>
        <begin position="1"/>
        <end position="403"/>
    </location>
</feature>
<dbReference type="GO" id="GO:0005886">
    <property type="term" value="C:plasma membrane"/>
    <property type="evidence" value="ECO:0007669"/>
    <property type="project" value="UniProtKB-SubCell"/>
</dbReference>
<feature type="transmembrane region" description="Helical" evidence="6">
    <location>
        <begin position="348"/>
        <end position="367"/>
    </location>
</feature>